<evidence type="ECO:0000313" key="4">
    <source>
        <dbReference type="EMBL" id="SIO93339.1"/>
    </source>
</evidence>
<dbReference type="OrthoDB" id="6087427at2"/>
<organism evidence="4 5">
    <name type="scientific">Vibrio spartinae</name>
    <dbReference type="NCBI Taxonomy" id="1918945"/>
    <lineage>
        <taxon>Bacteria</taxon>
        <taxon>Pseudomonadati</taxon>
        <taxon>Pseudomonadota</taxon>
        <taxon>Gammaproteobacteria</taxon>
        <taxon>Vibrionales</taxon>
        <taxon>Vibrionaceae</taxon>
        <taxon>Vibrio</taxon>
    </lineage>
</organism>
<feature type="repeat" description="ANK" evidence="3">
    <location>
        <begin position="81"/>
        <end position="113"/>
    </location>
</feature>
<dbReference type="InterPro" id="IPR036770">
    <property type="entry name" value="Ankyrin_rpt-contain_sf"/>
</dbReference>
<evidence type="ECO:0000256" key="1">
    <source>
        <dbReference type="ARBA" id="ARBA00022737"/>
    </source>
</evidence>
<dbReference type="GO" id="GO:0004540">
    <property type="term" value="F:RNA nuclease activity"/>
    <property type="evidence" value="ECO:0007669"/>
    <property type="project" value="TreeGrafter"/>
</dbReference>
<accession>A0A1N6M1M9</accession>
<proteinExistence type="predicted"/>
<dbReference type="PANTHER" id="PTHR24141">
    <property type="entry name" value="2-5A-DEPENDENT RIBONUCLEASE"/>
    <property type="match status" value="1"/>
</dbReference>
<dbReference type="EMBL" id="FSSB01000007">
    <property type="protein sequence ID" value="SIO93339.1"/>
    <property type="molecule type" value="Genomic_DNA"/>
</dbReference>
<dbReference type="Gene3D" id="1.25.40.20">
    <property type="entry name" value="Ankyrin repeat-containing domain"/>
    <property type="match status" value="1"/>
</dbReference>
<dbReference type="InterPro" id="IPR002110">
    <property type="entry name" value="Ankyrin_rpt"/>
</dbReference>
<dbReference type="GO" id="GO:0006396">
    <property type="term" value="P:RNA processing"/>
    <property type="evidence" value="ECO:0007669"/>
    <property type="project" value="TreeGrafter"/>
</dbReference>
<dbReference type="PANTHER" id="PTHR24141:SF1">
    <property type="entry name" value="2-5A-DEPENDENT RIBONUCLEASE"/>
    <property type="match status" value="1"/>
</dbReference>
<dbReference type="RefSeq" id="WP_074371923.1">
    <property type="nucleotide sequence ID" value="NZ_AP024907.1"/>
</dbReference>
<evidence type="ECO:0000256" key="2">
    <source>
        <dbReference type="ARBA" id="ARBA00023043"/>
    </source>
</evidence>
<reference evidence="4 5" key="1">
    <citation type="submission" date="2016-12" db="EMBL/GenBank/DDBJ databases">
        <authorList>
            <person name="Song W.-J."/>
            <person name="Kurnit D.M."/>
        </authorList>
    </citation>
    <scope>NUCLEOTIDE SEQUENCE [LARGE SCALE GENOMIC DNA]</scope>
    <source>
        <strain evidence="4 5">CECT 9026</strain>
    </source>
</reference>
<dbReference type="SUPFAM" id="SSF48403">
    <property type="entry name" value="Ankyrin repeat"/>
    <property type="match status" value="1"/>
</dbReference>
<dbReference type="GO" id="GO:0003723">
    <property type="term" value="F:RNA binding"/>
    <property type="evidence" value="ECO:0007669"/>
    <property type="project" value="TreeGrafter"/>
</dbReference>
<dbReference type="PROSITE" id="PS50088">
    <property type="entry name" value="ANK_REPEAT"/>
    <property type="match status" value="1"/>
</dbReference>
<name>A0A1N6M1M9_9VIBR</name>
<keyword evidence="2 3" id="KW-0040">ANK repeat</keyword>
<keyword evidence="1" id="KW-0677">Repeat</keyword>
<dbReference type="AlphaFoldDB" id="A0A1N6M1M9"/>
<dbReference type="Proteomes" id="UP000184774">
    <property type="component" value="Unassembled WGS sequence"/>
</dbReference>
<dbReference type="Pfam" id="PF12796">
    <property type="entry name" value="Ank_2"/>
    <property type="match status" value="1"/>
</dbReference>
<dbReference type="Pfam" id="PF00023">
    <property type="entry name" value="Ank"/>
    <property type="match status" value="1"/>
</dbReference>
<sequence length="176" mass="20116">MKYTERPEYKLFKALRNGQIRQAETLIEDGADIHRISESEKWSYLHKILMSTSTDPEESPPIESVQYLIDQGLDVNAIDSYGYTPLIYAVRQRNAEGMRLLLENGADQLIEHRGIDSINALRMAFRGKPFVYDVVKLLLDFGADPDAKTEKGKSARELVNLLDDMDPKIIELVSHY</sequence>
<protein>
    <submittedName>
        <fullName evidence="4">Ankyrin repeats (3 copies)</fullName>
    </submittedName>
</protein>
<dbReference type="SMART" id="SM00248">
    <property type="entry name" value="ANK"/>
    <property type="match status" value="3"/>
</dbReference>
<evidence type="ECO:0000256" key="3">
    <source>
        <dbReference type="PROSITE-ProRule" id="PRU00023"/>
    </source>
</evidence>
<evidence type="ECO:0000313" key="5">
    <source>
        <dbReference type="Proteomes" id="UP000184774"/>
    </source>
</evidence>
<dbReference type="PROSITE" id="PS50297">
    <property type="entry name" value="ANK_REP_REGION"/>
    <property type="match status" value="1"/>
</dbReference>
<gene>
    <name evidence="4" type="ORF">VSP9026_01004</name>
</gene>